<keyword evidence="7 9" id="KW-1133">Transmembrane helix</keyword>
<dbReference type="GO" id="GO:0006865">
    <property type="term" value="P:amino acid transport"/>
    <property type="evidence" value="ECO:0007669"/>
    <property type="project" value="TreeGrafter"/>
</dbReference>
<feature type="transmembrane region" description="Helical" evidence="9">
    <location>
        <begin position="20"/>
        <end position="41"/>
    </location>
</feature>
<dbReference type="InterPro" id="IPR035906">
    <property type="entry name" value="MetI-like_sf"/>
</dbReference>
<proteinExistence type="inferred from homology"/>
<evidence type="ECO:0000256" key="4">
    <source>
        <dbReference type="ARBA" id="ARBA00022475"/>
    </source>
</evidence>
<feature type="domain" description="ABC transmembrane type-1" evidence="10">
    <location>
        <begin position="17"/>
        <end position="215"/>
    </location>
</feature>
<dbReference type="PROSITE" id="PS50928">
    <property type="entry name" value="ABC_TM1"/>
    <property type="match status" value="1"/>
</dbReference>
<dbReference type="AlphaFoldDB" id="A0A7X3MRN2"/>
<keyword evidence="4" id="KW-1003">Cell membrane</keyword>
<dbReference type="NCBIfam" id="TIGR01726">
    <property type="entry name" value="HEQRo_perm_3TM"/>
    <property type="match status" value="1"/>
</dbReference>
<dbReference type="EMBL" id="WURB01000005">
    <property type="protein sequence ID" value="MXQ11803.1"/>
    <property type="molecule type" value="Genomic_DNA"/>
</dbReference>
<dbReference type="InterPro" id="IPR000515">
    <property type="entry name" value="MetI-like"/>
</dbReference>
<comment type="subcellular location">
    <subcellularLocation>
        <location evidence="1">Cell inner membrane</location>
        <topology evidence="1">Multi-pass membrane protein</topology>
    </subcellularLocation>
    <subcellularLocation>
        <location evidence="9">Cell membrane</location>
        <topology evidence="9">Multi-pass membrane protein</topology>
    </subcellularLocation>
</comment>
<dbReference type="GO" id="GO:0043190">
    <property type="term" value="C:ATP-binding cassette (ABC) transporter complex"/>
    <property type="evidence" value="ECO:0007669"/>
    <property type="project" value="InterPro"/>
</dbReference>
<evidence type="ECO:0000259" key="10">
    <source>
        <dbReference type="PROSITE" id="PS50928"/>
    </source>
</evidence>
<evidence type="ECO:0000256" key="7">
    <source>
        <dbReference type="ARBA" id="ARBA00022989"/>
    </source>
</evidence>
<dbReference type="Gene3D" id="1.10.3720.10">
    <property type="entry name" value="MetI-like"/>
    <property type="match status" value="1"/>
</dbReference>
<dbReference type="SUPFAM" id="SSF161098">
    <property type="entry name" value="MetI-like"/>
    <property type="match status" value="1"/>
</dbReference>
<sequence length="241" mass="26860">MDFAFMQEAFLRLIAGVPLTLNLAFTSIAFGAVLAMLLALMRMSNIKAFDWPARAYVFVFRGTPLLVQIFLIYYGLGQFRPALQELGLWGFFREPYWCAVLALTLNTAAYGSEIIRGGLQSVPYNQVEAARACGMSGFLLFRRIIFPIAVRQALPAYGSEIILMVKATSLASVITMMEVTGLAAKMISQTFRAVEVFVVAGLIYLVLNFAITRIIMAIEWWLSPHLRRPPAVEPRLEAAHV</sequence>
<dbReference type="InterPro" id="IPR010065">
    <property type="entry name" value="AA_ABC_transptr_permease_3TM"/>
</dbReference>
<feature type="transmembrane region" description="Helical" evidence="9">
    <location>
        <begin position="53"/>
        <end position="74"/>
    </location>
</feature>
<organism evidence="11 12">
    <name type="scientific">Microvirga makkahensis</name>
    <dbReference type="NCBI Taxonomy" id="1128670"/>
    <lineage>
        <taxon>Bacteria</taxon>
        <taxon>Pseudomonadati</taxon>
        <taxon>Pseudomonadota</taxon>
        <taxon>Alphaproteobacteria</taxon>
        <taxon>Hyphomicrobiales</taxon>
        <taxon>Methylobacteriaceae</taxon>
        <taxon>Microvirga</taxon>
    </lineage>
</organism>
<evidence type="ECO:0000256" key="1">
    <source>
        <dbReference type="ARBA" id="ARBA00004429"/>
    </source>
</evidence>
<keyword evidence="6 9" id="KW-0812">Transmembrane</keyword>
<evidence type="ECO:0000313" key="12">
    <source>
        <dbReference type="Proteomes" id="UP000436483"/>
    </source>
</evidence>
<evidence type="ECO:0000256" key="9">
    <source>
        <dbReference type="RuleBase" id="RU363032"/>
    </source>
</evidence>
<name>A0A7X3MRN2_9HYPH</name>
<gene>
    <name evidence="11" type="ORF">GR328_10100</name>
</gene>
<keyword evidence="8 9" id="KW-0472">Membrane</keyword>
<dbReference type="GO" id="GO:0022857">
    <property type="term" value="F:transmembrane transporter activity"/>
    <property type="evidence" value="ECO:0007669"/>
    <property type="project" value="InterPro"/>
</dbReference>
<evidence type="ECO:0000313" key="11">
    <source>
        <dbReference type="EMBL" id="MXQ11803.1"/>
    </source>
</evidence>
<evidence type="ECO:0000256" key="3">
    <source>
        <dbReference type="ARBA" id="ARBA00022448"/>
    </source>
</evidence>
<evidence type="ECO:0000256" key="8">
    <source>
        <dbReference type="ARBA" id="ARBA00023136"/>
    </source>
</evidence>
<keyword evidence="12" id="KW-1185">Reference proteome</keyword>
<reference evidence="11 12" key="2">
    <citation type="submission" date="2020-01" db="EMBL/GenBank/DDBJ databases">
        <title>Microvirga sp. nov., an arsenate reduction bacterium isolated from Tibet hotspring sediments.</title>
        <authorList>
            <person name="Xian W.-D."/>
            <person name="Li W.-J."/>
        </authorList>
    </citation>
    <scope>NUCLEOTIDE SEQUENCE [LARGE SCALE GENOMIC DNA]</scope>
    <source>
        <strain evidence="11 12">KCTC 23863</strain>
    </source>
</reference>
<accession>A0A7X3MRN2</accession>
<evidence type="ECO:0000256" key="2">
    <source>
        <dbReference type="ARBA" id="ARBA00010072"/>
    </source>
</evidence>
<comment type="caution">
    <text evidence="11">The sequence shown here is derived from an EMBL/GenBank/DDBJ whole genome shotgun (WGS) entry which is preliminary data.</text>
</comment>
<dbReference type="Pfam" id="PF00528">
    <property type="entry name" value="BPD_transp_1"/>
    <property type="match status" value="1"/>
</dbReference>
<keyword evidence="5" id="KW-0997">Cell inner membrane</keyword>
<evidence type="ECO:0000256" key="5">
    <source>
        <dbReference type="ARBA" id="ARBA00022519"/>
    </source>
</evidence>
<comment type="similarity">
    <text evidence="2">Belongs to the binding-protein-dependent transport system permease family. HisMQ subfamily.</text>
</comment>
<dbReference type="Proteomes" id="UP000436483">
    <property type="component" value="Unassembled WGS sequence"/>
</dbReference>
<feature type="transmembrane region" description="Helical" evidence="9">
    <location>
        <begin position="161"/>
        <end position="184"/>
    </location>
</feature>
<dbReference type="PANTHER" id="PTHR30614">
    <property type="entry name" value="MEMBRANE COMPONENT OF AMINO ACID ABC TRANSPORTER"/>
    <property type="match status" value="1"/>
</dbReference>
<reference evidence="11 12" key="1">
    <citation type="submission" date="2019-12" db="EMBL/GenBank/DDBJ databases">
        <authorList>
            <person name="Yuan C.-G."/>
        </authorList>
    </citation>
    <scope>NUCLEOTIDE SEQUENCE [LARGE SCALE GENOMIC DNA]</scope>
    <source>
        <strain evidence="11 12">KCTC 23863</strain>
    </source>
</reference>
<keyword evidence="3 9" id="KW-0813">Transport</keyword>
<evidence type="ECO:0000256" key="6">
    <source>
        <dbReference type="ARBA" id="ARBA00022692"/>
    </source>
</evidence>
<protein>
    <submittedName>
        <fullName evidence="11">ABC transporter permease subunit</fullName>
    </submittedName>
</protein>
<dbReference type="RefSeq" id="WP_160884376.1">
    <property type="nucleotide sequence ID" value="NZ_WURB01000005.1"/>
</dbReference>
<feature type="transmembrane region" description="Helical" evidence="9">
    <location>
        <begin position="196"/>
        <end position="222"/>
    </location>
</feature>
<dbReference type="OrthoDB" id="9814550at2"/>
<dbReference type="InterPro" id="IPR043429">
    <property type="entry name" value="ArtM/GltK/GlnP/TcyL/YhdX-like"/>
</dbReference>
<dbReference type="CDD" id="cd06261">
    <property type="entry name" value="TM_PBP2"/>
    <property type="match status" value="1"/>
</dbReference>
<dbReference type="PANTHER" id="PTHR30614:SF10">
    <property type="entry name" value="ARGININE ABC TRANSPORTER PERMEASE PROTEIN ARTM"/>
    <property type="match status" value="1"/>
</dbReference>